<evidence type="ECO:0000256" key="4">
    <source>
        <dbReference type="ARBA" id="ARBA00022989"/>
    </source>
</evidence>
<dbReference type="PIRSF" id="PIRSF006060">
    <property type="entry name" value="AA_transporter"/>
    <property type="match status" value="1"/>
</dbReference>
<dbReference type="Pfam" id="PF13520">
    <property type="entry name" value="AA_permease_2"/>
    <property type="match status" value="1"/>
</dbReference>
<keyword evidence="5 6" id="KW-0472">Membrane</keyword>
<feature type="transmembrane region" description="Helical" evidence="6">
    <location>
        <begin position="375"/>
        <end position="395"/>
    </location>
</feature>
<sequence>MSYLFRKKDIKDISDSNQSKKLKRSLGALDLILMGMGATIGTGVLVITGLVAARNSGPAISLSFILSAIVCGLVALCYAEFSSAIPSSGSAYAYTYVALGEIVAFLVGWSIVGGYTVSIASVAGGWSAYFNSALSLVGIHLPSSLVTIPSQGGIINLPAVFIVICMSYLLTRGLTQSKKVNNITVAIKISIVLLFIIIGAFFIEPENWQPFMPFGISGVFAGAASVFFAFTGFDAISTSAEEVKDPQRNLPRGILGSLLACTTIYVILGTILTGMVSYKELNVGDALAYALESVGQGWAAVILSVGAVIGIIAVLFAYMFAVPRILLSMSRDGLLPKLFSTVNSKTHVPTFSTWIICIVGAIVAGLIDLKELADIANMSAILNFALVSLSLIVLRKTQPNLKRNFKMPLVPILPILAIIFCLFLAFNLSAKIWMYYLSYSAVGFSIYFGYSRNKSVLKHRE</sequence>
<evidence type="ECO:0000313" key="7">
    <source>
        <dbReference type="EMBL" id="AIG26776.1"/>
    </source>
</evidence>
<dbReference type="InterPro" id="IPR002293">
    <property type="entry name" value="AA/rel_permease1"/>
</dbReference>
<feature type="transmembrane region" description="Helical" evidence="6">
    <location>
        <begin position="215"/>
        <end position="233"/>
    </location>
</feature>
<feature type="transmembrane region" description="Helical" evidence="6">
    <location>
        <begin position="298"/>
        <end position="327"/>
    </location>
</feature>
<accession>A0A075R5R2</accession>
<organism evidence="7 8">
    <name type="scientific">Brevibacillus laterosporus LMG 15441</name>
    <dbReference type="NCBI Taxonomy" id="1042163"/>
    <lineage>
        <taxon>Bacteria</taxon>
        <taxon>Bacillati</taxon>
        <taxon>Bacillota</taxon>
        <taxon>Bacilli</taxon>
        <taxon>Bacillales</taxon>
        <taxon>Paenibacillaceae</taxon>
        <taxon>Brevibacillus</taxon>
    </lineage>
</organism>
<evidence type="ECO:0000256" key="6">
    <source>
        <dbReference type="SAM" id="Phobius"/>
    </source>
</evidence>
<dbReference type="Gene3D" id="1.20.1740.10">
    <property type="entry name" value="Amino acid/polyamine transporter I"/>
    <property type="match status" value="1"/>
</dbReference>
<evidence type="ECO:0000256" key="5">
    <source>
        <dbReference type="ARBA" id="ARBA00023136"/>
    </source>
</evidence>
<reference evidence="7 8" key="1">
    <citation type="journal article" date="2011" name="J. Bacteriol.">
        <title>Genome sequence of Brevibacillus laterosporus LMG 15441, a pathogen of invertebrates.</title>
        <authorList>
            <person name="Djukic M."/>
            <person name="Poehlein A."/>
            <person name="Thurmer A."/>
            <person name="Daniel R."/>
        </authorList>
    </citation>
    <scope>NUCLEOTIDE SEQUENCE [LARGE SCALE GENOMIC DNA]</scope>
    <source>
        <strain evidence="7 8">LMG 15441</strain>
    </source>
</reference>
<keyword evidence="3 6" id="KW-0812">Transmembrane</keyword>
<dbReference type="PANTHER" id="PTHR43243:SF4">
    <property type="entry name" value="CATIONIC AMINO ACID TRANSPORTER 4"/>
    <property type="match status" value="1"/>
</dbReference>
<dbReference type="KEGG" id="blr:BRLA_c024560"/>
<dbReference type="HOGENOM" id="CLU_007946_15_7_9"/>
<feature type="transmembrane region" description="Helical" evidence="6">
    <location>
        <begin position="432"/>
        <end position="450"/>
    </location>
</feature>
<feature type="transmembrane region" description="Helical" evidence="6">
    <location>
        <begin position="254"/>
        <end position="278"/>
    </location>
</feature>
<evidence type="ECO:0000313" key="8">
    <source>
        <dbReference type="Proteomes" id="UP000005850"/>
    </source>
</evidence>
<feature type="transmembrane region" description="Helical" evidence="6">
    <location>
        <begin position="28"/>
        <end position="53"/>
    </location>
</feature>
<dbReference type="AlphaFoldDB" id="A0A075R5R2"/>
<dbReference type="EMBL" id="CP007806">
    <property type="protein sequence ID" value="AIG26776.1"/>
    <property type="molecule type" value="Genomic_DNA"/>
</dbReference>
<dbReference type="GO" id="GO:0015171">
    <property type="term" value="F:amino acid transmembrane transporter activity"/>
    <property type="evidence" value="ECO:0007669"/>
    <property type="project" value="TreeGrafter"/>
</dbReference>
<feature type="transmembrane region" description="Helical" evidence="6">
    <location>
        <begin position="153"/>
        <end position="171"/>
    </location>
</feature>
<dbReference type="Proteomes" id="UP000005850">
    <property type="component" value="Chromosome"/>
</dbReference>
<keyword evidence="4 6" id="KW-1133">Transmembrane helix</keyword>
<evidence type="ECO:0000256" key="1">
    <source>
        <dbReference type="ARBA" id="ARBA00004141"/>
    </source>
</evidence>
<dbReference type="PANTHER" id="PTHR43243">
    <property type="entry name" value="INNER MEMBRANE TRANSPORTER YGJI-RELATED"/>
    <property type="match status" value="1"/>
</dbReference>
<dbReference type="RefSeq" id="WP_041752164.1">
    <property type="nucleotide sequence ID" value="NZ_CP007806.1"/>
</dbReference>
<gene>
    <name evidence="7" type="primary">yhdG_2</name>
    <name evidence="7" type="ORF">BRLA_c024560</name>
</gene>
<name>A0A075R5R2_BRELA</name>
<feature type="transmembrane region" description="Helical" evidence="6">
    <location>
        <begin position="407"/>
        <end position="426"/>
    </location>
</feature>
<dbReference type="eggNOG" id="COG0531">
    <property type="taxonomic scope" value="Bacteria"/>
</dbReference>
<feature type="transmembrane region" description="Helical" evidence="6">
    <location>
        <begin position="91"/>
        <end position="112"/>
    </location>
</feature>
<evidence type="ECO:0000256" key="2">
    <source>
        <dbReference type="ARBA" id="ARBA00022448"/>
    </source>
</evidence>
<evidence type="ECO:0000256" key="3">
    <source>
        <dbReference type="ARBA" id="ARBA00022692"/>
    </source>
</evidence>
<proteinExistence type="predicted"/>
<keyword evidence="2" id="KW-0813">Transport</keyword>
<keyword evidence="8" id="KW-1185">Reference proteome</keyword>
<dbReference type="STRING" id="1042163.BRLA_c024560"/>
<protein>
    <submittedName>
        <fullName evidence="7">Putative amino acid permease YhdG</fullName>
    </submittedName>
</protein>
<dbReference type="GO" id="GO:0016020">
    <property type="term" value="C:membrane"/>
    <property type="evidence" value="ECO:0007669"/>
    <property type="project" value="UniProtKB-SubCell"/>
</dbReference>
<comment type="subcellular location">
    <subcellularLocation>
        <location evidence="1">Membrane</location>
        <topology evidence="1">Multi-pass membrane protein</topology>
    </subcellularLocation>
</comment>
<feature type="transmembrane region" description="Helical" evidence="6">
    <location>
        <begin position="59"/>
        <end position="79"/>
    </location>
</feature>
<feature type="transmembrane region" description="Helical" evidence="6">
    <location>
        <begin position="348"/>
        <end position="369"/>
    </location>
</feature>
<feature type="transmembrane region" description="Helical" evidence="6">
    <location>
        <begin position="183"/>
        <end position="203"/>
    </location>
</feature>